<evidence type="ECO:0000313" key="1">
    <source>
        <dbReference type="EMBL" id="MFC4034623.1"/>
    </source>
</evidence>
<organism evidence="1 2">
    <name type="scientific">Streptomyces polygonati</name>
    <dbReference type="NCBI Taxonomy" id="1617087"/>
    <lineage>
        <taxon>Bacteria</taxon>
        <taxon>Bacillati</taxon>
        <taxon>Actinomycetota</taxon>
        <taxon>Actinomycetes</taxon>
        <taxon>Kitasatosporales</taxon>
        <taxon>Streptomycetaceae</taxon>
        <taxon>Streptomyces</taxon>
    </lineage>
</organism>
<accession>A0ABV8HRK5</accession>
<name>A0ABV8HRK5_9ACTN</name>
<dbReference type="Proteomes" id="UP001595765">
    <property type="component" value="Unassembled WGS sequence"/>
</dbReference>
<proteinExistence type="predicted"/>
<keyword evidence="2" id="KW-1185">Reference proteome</keyword>
<evidence type="ECO:0000313" key="2">
    <source>
        <dbReference type="Proteomes" id="UP001595765"/>
    </source>
</evidence>
<protein>
    <submittedName>
        <fullName evidence="1">Protein DpdD</fullName>
    </submittedName>
</protein>
<dbReference type="NCBIfam" id="NF041061">
    <property type="entry name" value="DpdD"/>
    <property type="match status" value="1"/>
</dbReference>
<dbReference type="InterPro" id="IPR049807">
    <property type="entry name" value="DpdD-like"/>
</dbReference>
<reference evidence="2" key="1">
    <citation type="journal article" date="2019" name="Int. J. Syst. Evol. Microbiol.">
        <title>The Global Catalogue of Microorganisms (GCM) 10K type strain sequencing project: providing services to taxonomists for standard genome sequencing and annotation.</title>
        <authorList>
            <consortium name="The Broad Institute Genomics Platform"/>
            <consortium name="The Broad Institute Genome Sequencing Center for Infectious Disease"/>
            <person name="Wu L."/>
            <person name="Ma J."/>
        </authorList>
    </citation>
    <scope>NUCLEOTIDE SEQUENCE [LARGE SCALE GENOMIC DNA]</scope>
    <source>
        <strain evidence="2">CGMCC 4.7237</strain>
    </source>
</reference>
<dbReference type="EMBL" id="JBHSBB010000015">
    <property type="protein sequence ID" value="MFC4034623.1"/>
    <property type="molecule type" value="Genomic_DNA"/>
</dbReference>
<gene>
    <name evidence="1" type="primary">dpdD</name>
    <name evidence="1" type="ORF">ACFO3J_24575</name>
</gene>
<sequence>MTQLGERTAERVEAFLDAFFGPGNDAWPNRNPAFRHKDRSERFVKNLQAGVDAPVVLPRWNEENGEYAVYVITRDAADAAKTAELIESFAGPTYVKCDEWRGLRPDRLDPDDPVESAILGFAGERVTFRLRTGRHQNYRQQLSDALGLMQTTLAARPPRLWRVVKPVGRLLAEFDAALAAGGEAASRDILDQLIAVGGITATNLAHLALKRLDRLGQSRSVLEFPGIHDVVRQDPPSPVKEAILNAVYTVALEDPLAVRDLSAAKERLIEHGRAVPGLMHGDPRTYGPQAMTVLLLAAVIRDDPATAQRVITAAEELGQMPQIPAVVLNEARRLTAESSSSAEEQEPGNVCVPATEIGSWPALFSALAQGSPAAKQALEDRTWSLWPSPAESDQALAQFLDGVGNAAAGELWRGVGSFLDAVGYDQPAAECAHAFIRNAVAFDRYSPGDLAVVQALMEIALRAAPAAGTYAEILEDVGAECSRWVGPERASAVLDFVDRLFLAACPDTAARSRLVSVLLHPLWVHRLRLGDADIAFARRLSQELGIGFDWATSTDTREEASFSTDAEIPQLTVLLYSLDEAVLVRCQEEVKKLAPAVKVTTAYDHVATPQLRNKARHADVVVLATRCAKHAATGFITEHAKAGAQLAYADGSGSASMLRATMHGLRQAADTL</sequence>
<dbReference type="RefSeq" id="WP_386433158.1">
    <property type="nucleotide sequence ID" value="NZ_JBHSBB010000015.1"/>
</dbReference>
<comment type="caution">
    <text evidence="1">The sequence shown here is derived from an EMBL/GenBank/DDBJ whole genome shotgun (WGS) entry which is preliminary data.</text>
</comment>